<protein>
    <submittedName>
        <fullName evidence="4">Uncharacterized protein LOC102807287</fullName>
    </submittedName>
</protein>
<accession>A0ABM0MQC8</accession>
<organism evidence="3 4">
    <name type="scientific">Saccoglossus kowalevskii</name>
    <name type="common">Acorn worm</name>
    <dbReference type="NCBI Taxonomy" id="10224"/>
    <lineage>
        <taxon>Eukaryota</taxon>
        <taxon>Metazoa</taxon>
        <taxon>Hemichordata</taxon>
        <taxon>Enteropneusta</taxon>
        <taxon>Harrimaniidae</taxon>
        <taxon>Saccoglossus</taxon>
    </lineage>
</organism>
<keyword evidence="1" id="KW-0175">Coiled coil</keyword>
<evidence type="ECO:0000259" key="2">
    <source>
        <dbReference type="Pfam" id="PF23599"/>
    </source>
</evidence>
<dbReference type="PROSITE" id="PS50092">
    <property type="entry name" value="TSP1"/>
    <property type="match status" value="1"/>
</dbReference>
<dbReference type="Pfam" id="PF23599">
    <property type="entry name" value="CILP_C"/>
    <property type="match status" value="1"/>
</dbReference>
<evidence type="ECO:0000256" key="1">
    <source>
        <dbReference type="SAM" id="Coils"/>
    </source>
</evidence>
<feature type="coiled-coil region" evidence="1">
    <location>
        <begin position="62"/>
        <end position="89"/>
    </location>
</feature>
<evidence type="ECO:0000313" key="3">
    <source>
        <dbReference type="Proteomes" id="UP000694865"/>
    </source>
</evidence>
<keyword evidence="3" id="KW-1185">Reference proteome</keyword>
<dbReference type="InterPro" id="IPR000884">
    <property type="entry name" value="TSP1_rpt"/>
</dbReference>
<dbReference type="GeneID" id="102807287"/>
<gene>
    <name evidence="4" type="primary">LOC102807287</name>
</gene>
<dbReference type="Pfam" id="PF00090">
    <property type="entry name" value="TSP_1"/>
    <property type="match status" value="1"/>
</dbReference>
<sequence length="369" mass="39949">MTVNSQSTSGQAGVTSYQHHCKTDNRCQYTVTLPDCGDEENCNGKDNQPALTDIIMQLSYKIDQQNEQIATMSDKIHNLTEDINQLNEKLGETWGAWSSCDVTCGGGTRVRYTTNSSETYQGHREQISSCGECNCPEAATGLVSINSDGYDITDPHHYEAQRSVLSWYPYEGTNKKTCFIKILVDSCTNARFRVISSGGGHPAVGNQQYGIREDSSKPKPPDPLVSTKTAACIEFKCSGLLRTGHPELDIPPLGEIVSGGADMTQVNITAVTTTCQLKTGSDGVNPSLLSYIQSYGLESDIQQGDASFQFKVPDGSTNGPTTGIYVAQGEGMSGYDNAFENCLAGDDYAYIIGTGDNPDNGWALQYECY</sequence>
<evidence type="ECO:0000313" key="4">
    <source>
        <dbReference type="RefSeq" id="XP_006822219.1"/>
    </source>
</evidence>
<dbReference type="InterPro" id="IPR056258">
    <property type="entry name" value="CILP-1/2_C"/>
</dbReference>
<dbReference type="Proteomes" id="UP000694865">
    <property type="component" value="Unplaced"/>
</dbReference>
<dbReference type="InterPro" id="IPR036383">
    <property type="entry name" value="TSP1_rpt_sf"/>
</dbReference>
<feature type="domain" description="Cartilage intermediate layer protein 1/2 C-terminal" evidence="2">
    <location>
        <begin position="159"/>
        <end position="369"/>
    </location>
</feature>
<proteinExistence type="predicted"/>
<dbReference type="RefSeq" id="XP_006822219.1">
    <property type="nucleotide sequence ID" value="XM_006822156.1"/>
</dbReference>
<dbReference type="SUPFAM" id="SSF82895">
    <property type="entry name" value="TSP-1 type 1 repeat"/>
    <property type="match status" value="1"/>
</dbReference>
<name>A0ABM0MQC8_SACKO</name>
<dbReference type="Gene3D" id="2.20.100.10">
    <property type="entry name" value="Thrombospondin type-1 (TSP1) repeat"/>
    <property type="match status" value="1"/>
</dbReference>
<reference evidence="4" key="1">
    <citation type="submission" date="2025-08" db="UniProtKB">
        <authorList>
            <consortium name="RefSeq"/>
        </authorList>
    </citation>
    <scope>IDENTIFICATION</scope>
    <source>
        <tissue evidence="4">Testes</tissue>
    </source>
</reference>